<evidence type="ECO:0000256" key="1">
    <source>
        <dbReference type="ARBA" id="ARBA00005490"/>
    </source>
</evidence>
<dbReference type="OrthoDB" id="63267at2759"/>
<dbReference type="PROSITE" id="PS00479">
    <property type="entry name" value="ZF_DAG_PE_1"/>
    <property type="match status" value="2"/>
</dbReference>
<evidence type="ECO:0000259" key="24">
    <source>
        <dbReference type="PROSITE" id="PS51860"/>
    </source>
</evidence>
<dbReference type="InterPro" id="IPR037312">
    <property type="entry name" value="PKC-like_HR1"/>
</dbReference>
<dbReference type="PROSITE" id="PS50004">
    <property type="entry name" value="C2"/>
    <property type="match status" value="1"/>
</dbReference>
<keyword evidence="4" id="KW-0597">Phosphoprotein</keyword>
<dbReference type="SMART" id="SM00109">
    <property type="entry name" value="C1"/>
    <property type="match status" value="2"/>
</dbReference>
<evidence type="ECO:0000256" key="15">
    <source>
        <dbReference type="ARBA" id="ARBA00067241"/>
    </source>
</evidence>
<evidence type="ECO:0000256" key="19">
    <source>
        <dbReference type="SAM" id="MobiDB-lite"/>
    </source>
</evidence>
<dbReference type="InterPro" id="IPR011009">
    <property type="entry name" value="Kinase-like_dom_sf"/>
</dbReference>
<evidence type="ECO:0000256" key="10">
    <source>
        <dbReference type="ARBA" id="ARBA00022777"/>
    </source>
</evidence>
<evidence type="ECO:0000256" key="9">
    <source>
        <dbReference type="ARBA" id="ARBA00022771"/>
    </source>
</evidence>
<evidence type="ECO:0000256" key="18">
    <source>
        <dbReference type="SAM" id="Coils"/>
    </source>
</evidence>
<comment type="catalytic activity">
    <reaction evidence="13">
        <text>L-threonyl-[protein] + ATP = O-phospho-L-threonyl-[protein] + ADP + H(+)</text>
        <dbReference type="Rhea" id="RHEA:46608"/>
        <dbReference type="Rhea" id="RHEA-COMP:11060"/>
        <dbReference type="Rhea" id="RHEA-COMP:11605"/>
        <dbReference type="ChEBI" id="CHEBI:15378"/>
        <dbReference type="ChEBI" id="CHEBI:30013"/>
        <dbReference type="ChEBI" id="CHEBI:30616"/>
        <dbReference type="ChEBI" id="CHEBI:61977"/>
        <dbReference type="ChEBI" id="CHEBI:456216"/>
        <dbReference type="EC" id="2.7.11.13"/>
    </reaction>
</comment>
<dbReference type="InterPro" id="IPR037778">
    <property type="entry name" value="C2_fungal_PKC"/>
</dbReference>
<feature type="compositionally biased region" description="Basic residues" evidence="19">
    <location>
        <begin position="799"/>
        <end position="809"/>
    </location>
</feature>
<dbReference type="GO" id="GO:0007165">
    <property type="term" value="P:signal transduction"/>
    <property type="evidence" value="ECO:0007669"/>
    <property type="project" value="InterPro"/>
</dbReference>
<dbReference type="EMBL" id="LK052899">
    <property type="protein sequence ID" value="CDR44262.1"/>
    <property type="molecule type" value="Genomic_DNA"/>
</dbReference>
<evidence type="ECO:0000256" key="14">
    <source>
        <dbReference type="ARBA" id="ARBA00047470"/>
    </source>
</evidence>
<dbReference type="GO" id="GO:0009272">
    <property type="term" value="P:fungal-type cell wall biogenesis"/>
    <property type="evidence" value="ECO:0007669"/>
    <property type="project" value="InterPro"/>
</dbReference>
<name>A0A061BBE5_CYBFA</name>
<dbReference type="Pfam" id="PF00433">
    <property type="entry name" value="Pkinase_C"/>
    <property type="match status" value="1"/>
</dbReference>
<evidence type="ECO:0000259" key="23">
    <source>
        <dbReference type="PROSITE" id="PS51285"/>
    </source>
</evidence>
<evidence type="ECO:0000256" key="13">
    <source>
        <dbReference type="ARBA" id="ARBA00047272"/>
    </source>
</evidence>
<feature type="compositionally biased region" description="Low complexity" evidence="19">
    <location>
        <begin position="774"/>
        <end position="784"/>
    </location>
</feature>
<feature type="domain" description="AGC-kinase C-terminal" evidence="23">
    <location>
        <begin position="1076"/>
        <end position="1143"/>
    </location>
</feature>
<dbReference type="Pfam" id="PF00130">
    <property type="entry name" value="C1_1"/>
    <property type="match status" value="2"/>
</dbReference>
<feature type="compositionally biased region" description="Polar residues" evidence="19">
    <location>
        <begin position="639"/>
        <end position="651"/>
    </location>
</feature>
<dbReference type="InterPro" id="IPR017441">
    <property type="entry name" value="Protein_kinase_ATP_BS"/>
</dbReference>
<keyword evidence="9" id="KW-0863">Zinc-finger</keyword>
<dbReference type="AlphaFoldDB" id="A0A061BBE5"/>
<dbReference type="PANTHER" id="PTHR24351">
    <property type="entry name" value="RIBOSOMAL PROTEIN S6 KINASE"/>
    <property type="match status" value="1"/>
</dbReference>
<evidence type="ECO:0000256" key="11">
    <source>
        <dbReference type="ARBA" id="ARBA00022833"/>
    </source>
</evidence>
<dbReference type="FunFam" id="1.10.510.10:FF:000101">
    <property type="entry name" value="Protein kinase C"/>
    <property type="match status" value="1"/>
</dbReference>
<dbReference type="GO" id="GO:0106310">
    <property type="term" value="F:protein serine kinase activity"/>
    <property type="evidence" value="ECO:0007669"/>
    <property type="project" value="RHEA"/>
</dbReference>
<dbReference type="InterPro" id="IPR000008">
    <property type="entry name" value="C2_dom"/>
</dbReference>
<feature type="region of interest" description="Disordered" evidence="19">
    <location>
        <begin position="769"/>
        <end position="809"/>
    </location>
</feature>
<dbReference type="CDD" id="cd08689">
    <property type="entry name" value="C2_fungal_Pkc1p"/>
    <property type="match status" value="1"/>
</dbReference>
<dbReference type="InterPro" id="IPR002219">
    <property type="entry name" value="PKC_DAG/PE"/>
</dbReference>
<dbReference type="InterPro" id="IPR000961">
    <property type="entry name" value="AGC-kinase_C"/>
</dbReference>
<dbReference type="CDD" id="cd20823">
    <property type="entry name" value="C1_ScPKC1-like_rpt2"/>
    <property type="match status" value="1"/>
</dbReference>
<keyword evidence="5" id="KW-0808">Transferase</keyword>
<evidence type="ECO:0000256" key="17">
    <source>
        <dbReference type="PROSITE-ProRule" id="PRU10141"/>
    </source>
</evidence>
<dbReference type="GO" id="GO:0004697">
    <property type="term" value="F:diacylglycerol-dependent serine/threonine kinase activity"/>
    <property type="evidence" value="ECO:0007669"/>
    <property type="project" value="UniProtKB-EC"/>
</dbReference>
<dbReference type="InterPro" id="IPR035892">
    <property type="entry name" value="C2_domain_sf"/>
</dbReference>
<dbReference type="PROSITE" id="PS51860">
    <property type="entry name" value="REM_1"/>
    <property type="match status" value="2"/>
</dbReference>
<feature type="domain" description="Phorbol-ester/DAG-type" evidence="22">
    <location>
        <begin position="495"/>
        <end position="545"/>
    </location>
</feature>
<dbReference type="PROSITE" id="PS00107">
    <property type="entry name" value="PROTEIN_KINASE_ATP"/>
    <property type="match status" value="1"/>
</dbReference>
<dbReference type="SMART" id="SM00133">
    <property type="entry name" value="S_TK_X"/>
    <property type="match status" value="1"/>
</dbReference>
<dbReference type="PROSITE" id="PS00108">
    <property type="entry name" value="PROTEIN_KINASE_ST"/>
    <property type="match status" value="1"/>
</dbReference>
<dbReference type="Pfam" id="PF00069">
    <property type="entry name" value="Pkinase"/>
    <property type="match status" value="1"/>
</dbReference>
<dbReference type="PROSITE" id="PS50081">
    <property type="entry name" value="ZF_DAG_PE_2"/>
    <property type="match status" value="2"/>
</dbReference>
<comment type="similarity">
    <text evidence="1">Belongs to the protein kinase superfamily. AGC Ser/Thr protein kinase family. PKC subfamily.</text>
</comment>
<dbReference type="SMART" id="SM00220">
    <property type="entry name" value="S_TKc"/>
    <property type="match status" value="1"/>
</dbReference>
<feature type="compositionally biased region" description="Low complexity" evidence="19">
    <location>
        <begin position="68"/>
        <end position="99"/>
    </location>
</feature>
<dbReference type="SMART" id="SM00742">
    <property type="entry name" value="Hr1"/>
    <property type="match status" value="2"/>
</dbReference>
<dbReference type="SUPFAM" id="SSF49562">
    <property type="entry name" value="C2 domain (Calcium/lipid-binding domain, CaLB)"/>
    <property type="match status" value="1"/>
</dbReference>
<dbReference type="FunFam" id="3.30.60.20:FF:000034">
    <property type="entry name" value="Protein kinase C"/>
    <property type="match status" value="1"/>
</dbReference>
<reference evidence="25" key="1">
    <citation type="journal article" date="2014" name="Genome Announc.">
        <title>Genome sequence of the yeast Cyberlindnera fabianii (Hansenula fabianii).</title>
        <authorList>
            <person name="Freel K.C."/>
            <person name="Sarilar V."/>
            <person name="Neuveglise C."/>
            <person name="Devillers H."/>
            <person name="Friedrich A."/>
            <person name="Schacherer J."/>
        </authorList>
    </citation>
    <scope>NUCLEOTIDE SEQUENCE</scope>
    <source>
        <strain evidence="25">YJS4271</strain>
    </source>
</reference>
<dbReference type="EC" id="2.7.11.13" evidence="2"/>
<evidence type="ECO:0000259" key="21">
    <source>
        <dbReference type="PROSITE" id="PS50011"/>
    </source>
</evidence>
<feature type="domain" description="Phorbol-ester/DAG-type" evidence="22">
    <location>
        <begin position="428"/>
        <end position="475"/>
    </location>
</feature>
<proteinExistence type="inferred from homology"/>
<dbReference type="VEuPathDB" id="FungiDB:BON22_3969"/>
<dbReference type="PhylomeDB" id="A0A061BBE5"/>
<dbReference type="InterPro" id="IPR046349">
    <property type="entry name" value="C1-like_sf"/>
</dbReference>
<dbReference type="GO" id="GO:0008270">
    <property type="term" value="F:zinc ion binding"/>
    <property type="evidence" value="ECO:0007669"/>
    <property type="project" value="UniProtKB-KW"/>
</dbReference>
<keyword evidence="8 17" id="KW-0547">Nucleotide-binding</keyword>
<dbReference type="Gene3D" id="3.30.60.20">
    <property type="match status" value="2"/>
</dbReference>
<dbReference type="CDD" id="cd11620">
    <property type="entry name" value="HR1_PKC-like_2_fungi"/>
    <property type="match status" value="1"/>
</dbReference>
<dbReference type="CDD" id="cd05570">
    <property type="entry name" value="STKc_PKC"/>
    <property type="match status" value="1"/>
</dbReference>
<dbReference type="InterPro" id="IPR017892">
    <property type="entry name" value="Pkinase_C"/>
</dbReference>
<sequence length="1143" mass="130618">MSDRVAEEIKKKILRERNIIVGATNLKKKTSNSAVIQKCNSNIQEAQQNIDYLNERLNQLKFQDSHGSETGSNSSSNPAAGTTSGSTTNNNNGPNPHTTQDVNYSRLDLMKYDCPSLGHRIQYMINQLNTKLKVEQKYYEANEKLSKIYQLDGDRRISSVAEDGRIQSNHKIQLLKKSLKRYEDVHVNLEQINQDDEESNTVKFRRKPLAGTLTIGINTIRDVDHIASPLFSRKTESFISIKVDDEEKVKTKATRNDKYNEEFNIPIEKGNEVEITVFDKVSGNNYVPVAIAWFLISDIAEEIRKKKVDQAGNAGWVSAAKIQDNSQSSAANTSDNFTVMNNNNSNFNSSTNINNVGNVNNVNDNSTQDDARGPVRSHAWFVLEPAGQILLTFGFTKSSIQNKKTLLGGLHRRGAIRKREDEVFEQHGHQFVQKQFYSIMRCALCGDFLRYSGYQCQDCKFLCHKKCYEKVITKCISKSSTDVDPDELKLNHRIPHRFEQVSNKGTNWCCHCGSILPWGRKNVLKCSECDTMCHNSCSHLVPDFCGMTMEAANEILKTIKSTEGSRKKLVQSYNNRQSTASSATAVTSSSQPSLPSLPKSEATRIPSSAPSVTDLQTGYIPTQHHQKRRPPPQDRYSRQETQQHSGSSHQSLAPPPIEHSSYRQEQQQPISIPTDPYQDSGRYAKEQQYSEDNRRRLEEEKYRAQKLEQQRLQKQQLEQQQLLEKQKYELQLQQHQQQQQQQLEQQQELEQQQQVDQQQYADLSFQQDNHTEIQPQQQQQLQEVQNRKSQTPSVDAPTHTHHHERRHRPKVGLDDFHFIAVLGRGNFGKVMLGRSHRTKNLCAVKILKKDMIIENGEIASMNAEKEVFMIANREQHPFLINLHCCFQTANRIYFVMEYVSGGDLMWHVQQGNFSLRRAKFYASEVLLALKYLHENGIVYRDLKLDNILLSPEGHIKIADYGLCKPEMWYGKTTNTFCGTPEFMAPEILKEQNYTRSVDWWAFGVLVYQMLLGKSPFRGDDEDEVFNAILTDEPLFPIQMASEAVSLLESLLDKNPQTRLGSGARDAEEIMVHPYFKNIDFDDILNERVPPPYIPGVKSEEDVSFFDKDFTTEVPRLTPVNSVLDSSSQAQFRGFSYVNDASGL</sequence>
<dbReference type="GO" id="GO:0005524">
    <property type="term" value="F:ATP binding"/>
    <property type="evidence" value="ECO:0007669"/>
    <property type="project" value="UniProtKB-UniRule"/>
</dbReference>
<evidence type="ECO:0000256" key="7">
    <source>
        <dbReference type="ARBA" id="ARBA00022737"/>
    </source>
</evidence>
<evidence type="ECO:0000256" key="16">
    <source>
        <dbReference type="PROSITE-ProRule" id="PRU01207"/>
    </source>
</evidence>
<dbReference type="Gene3D" id="3.30.200.20">
    <property type="entry name" value="Phosphorylase Kinase, domain 1"/>
    <property type="match status" value="1"/>
</dbReference>
<accession>A0A061BBE5</accession>
<dbReference type="InterPro" id="IPR000719">
    <property type="entry name" value="Prot_kinase_dom"/>
</dbReference>
<keyword evidence="7" id="KW-0677">Repeat</keyword>
<feature type="compositionally biased region" description="Polar residues" evidence="19">
    <location>
        <begin position="605"/>
        <end position="620"/>
    </location>
</feature>
<evidence type="ECO:0000256" key="4">
    <source>
        <dbReference type="ARBA" id="ARBA00022553"/>
    </source>
</evidence>
<dbReference type="SMART" id="SM00239">
    <property type="entry name" value="C2"/>
    <property type="match status" value="1"/>
</dbReference>
<evidence type="ECO:0000259" key="20">
    <source>
        <dbReference type="PROSITE" id="PS50004"/>
    </source>
</evidence>
<keyword evidence="3" id="KW-0723">Serine/threonine-protein kinase</keyword>
<feature type="domain" description="REM-1" evidence="24">
    <location>
        <begin position="1"/>
        <end position="66"/>
    </location>
</feature>
<evidence type="ECO:0000256" key="12">
    <source>
        <dbReference type="ARBA" id="ARBA00022840"/>
    </source>
</evidence>
<dbReference type="Gene3D" id="1.10.510.10">
    <property type="entry name" value="Transferase(Phosphotransferase) domain 1"/>
    <property type="match status" value="1"/>
</dbReference>
<dbReference type="SUPFAM" id="SSF57889">
    <property type="entry name" value="Cysteine-rich domain"/>
    <property type="match status" value="2"/>
</dbReference>
<dbReference type="Pfam" id="PF02185">
    <property type="entry name" value="HR1"/>
    <property type="match status" value="2"/>
</dbReference>
<dbReference type="InterPro" id="IPR036274">
    <property type="entry name" value="HR1_rpt_sf"/>
</dbReference>
<evidence type="ECO:0000256" key="2">
    <source>
        <dbReference type="ARBA" id="ARBA00012429"/>
    </source>
</evidence>
<dbReference type="InterPro" id="IPR008271">
    <property type="entry name" value="Ser/Thr_kinase_AS"/>
</dbReference>
<feature type="binding site" evidence="17">
    <location>
        <position position="845"/>
    </location>
    <ligand>
        <name>ATP</name>
        <dbReference type="ChEBI" id="CHEBI:30616"/>
    </ligand>
</feature>
<dbReference type="PROSITE" id="PS50011">
    <property type="entry name" value="PROTEIN_KINASE_DOM"/>
    <property type="match status" value="1"/>
</dbReference>
<evidence type="ECO:0000256" key="5">
    <source>
        <dbReference type="ARBA" id="ARBA00022679"/>
    </source>
</evidence>
<keyword evidence="12 17" id="KW-0067">ATP-binding</keyword>
<dbReference type="SUPFAM" id="SSF56112">
    <property type="entry name" value="Protein kinase-like (PK-like)"/>
    <property type="match status" value="1"/>
</dbReference>
<dbReference type="InterPro" id="IPR011072">
    <property type="entry name" value="HR1_rho-bd"/>
</dbReference>
<feature type="region of interest" description="Disordered" evidence="19">
    <location>
        <begin position="64"/>
        <end position="104"/>
    </location>
</feature>
<evidence type="ECO:0000256" key="8">
    <source>
        <dbReference type="ARBA" id="ARBA00022741"/>
    </source>
</evidence>
<evidence type="ECO:0000313" key="25">
    <source>
        <dbReference type="EMBL" id="CDR44262.1"/>
    </source>
</evidence>
<feature type="domain" description="Protein kinase" evidence="21">
    <location>
        <begin position="816"/>
        <end position="1075"/>
    </location>
</feature>
<gene>
    <name evidence="25" type="ORF">CYFA0S_14e01442g</name>
</gene>
<keyword evidence="10" id="KW-0418">Kinase</keyword>
<evidence type="ECO:0000256" key="3">
    <source>
        <dbReference type="ARBA" id="ARBA00022527"/>
    </source>
</evidence>
<feature type="compositionally biased region" description="Low complexity" evidence="19">
    <location>
        <begin position="578"/>
        <end position="600"/>
    </location>
</feature>
<comment type="catalytic activity">
    <reaction evidence="14">
        <text>L-seryl-[protein] + ATP = O-phospho-L-seryl-[protein] + ADP + H(+)</text>
        <dbReference type="Rhea" id="RHEA:17989"/>
        <dbReference type="Rhea" id="RHEA-COMP:9863"/>
        <dbReference type="Rhea" id="RHEA-COMP:11604"/>
        <dbReference type="ChEBI" id="CHEBI:15378"/>
        <dbReference type="ChEBI" id="CHEBI:29999"/>
        <dbReference type="ChEBI" id="CHEBI:30616"/>
        <dbReference type="ChEBI" id="CHEBI:83421"/>
        <dbReference type="ChEBI" id="CHEBI:456216"/>
        <dbReference type="EC" id="2.7.11.13"/>
    </reaction>
</comment>
<dbReference type="VEuPathDB" id="FungiDB:BON22_0914"/>
<keyword evidence="11" id="KW-0862">Zinc</keyword>
<feature type="coiled-coil region" evidence="18">
    <location>
        <begin position="36"/>
        <end position="63"/>
    </location>
</feature>
<dbReference type="SUPFAM" id="SSF46585">
    <property type="entry name" value="HR1 repeat"/>
    <property type="match status" value="1"/>
</dbReference>
<protein>
    <recommendedName>
        <fullName evidence="15">Protein kinase C-like 1</fullName>
        <ecNumber evidence="2">2.7.11.13</ecNumber>
    </recommendedName>
</protein>
<evidence type="ECO:0000259" key="22">
    <source>
        <dbReference type="PROSITE" id="PS50081"/>
    </source>
</evidence>
<keyword evidence="16 18" id="KW-0175">Coiled coil</keyword>
<dbReference type="FunFam" id="3.30.200.20:FF:000103">
    <property type="entry name" value="Protein kinase C"/>
    <property type="match status" value="1"/>
</dbReference>
<dbReference type="CDD" id="cd20822">
    <property type="entry name" value="C1_ScPKC1-like_rpt1"/>
    <property type="match status" value="1"/>
</dbReference>
<feature type="domain" description="REM-1" evidence="24">
    <location>
        <begin position="111"/>
        <end position="188"/>
    </location>
</feature>
<keyword evidence="6" id="KW-0479">Metal-binding</keyword>
<dbReference type="FunFam" id="3.30.60.20:FF:000014">
    <property type="entry name" value="Protein kinase C"/>
    <property type="match status" value="1"/>
</dbReference>
<feature type="domain" description="C2" evidence="20">
    <location>
        <begin position="194"/>
        <end position="312"/>
    </location>
</feature>
<feature type="region of interest" description="Disordered" evidence="19">
    <location>
        <begin position="565"/>
        <end position="696"/>
    </location>
</feature>
<evidence type="ECO:0000256" key="6">
    <source>
        <dbReference type="ARBA" id="ARBA00022723"/>
    </source>
</evidence>
<dbReference type="PROSITE" id="PS51285">
    <property type="entry name" value="AGC_KINASE_CTER"/>
    <property type="match status" value="1"/>
</dbReference>
<organism evidence="25">
    <name type="scientific">Cyberlindnera fabianii</name>
    <name type="common">Yeast</name>
    <name type="synonym">Hansenula fabianii</name>
    <dbReference type="NCBI Taxonomy" id="36022"/>
    <lineage>
        <taxon>Eukaryota</taxon>
        <taxon>Fungi</taxon>
        <taxon>Dikarya</taxon>
        <taxon>Ascomycota</taxon>
        <taxon>Saccharomycotina</taxon>
        <taxon>Saccharomycetes</taxon>
        <taxon>Phaffomycetales</taxon>
        <taxon>Phaffomycetaceae</taxon>
        <taxon>Cyberlindnera</taxon>
    </lineage>
</organism>